<dbReference type="AlphaFoldDB" id="A0A366CYW2"/>
<reference evidence="8 9" key="1">
    <citation type="submission" date="2018-06" db="EMBL/GenBank/DDBJ databases">
        <title>Genomic Encyclopedia of Type Strains, Phase III (KMG-III): the genomes of soil and plant-associated and newly described type strains.</title>
        <authorList>
            <person name="Whitman W."/>
        </authorList>
    </citation>
    <scope>NUCLEOTIDE SEQUENCE [LARGE SCALE GENOMIC DNA]</scope>
    <source>
        <strain evidence="8 9">CECT 7732</strain>
    </source>
</reference>
<dbReference type="PANTHER" id="PTHR43757">
    <property type="entry name" value="AMINOMETHYLTRANSFERASE"/>
    <property type="match status" value="1"/>
</dbReference>
<dbReference type="SUPFAM" id="SSF101790">
    <property type="entry name" value="Aminomethyltransferase beta-barrel domain"/>
    <property type="match status" value="1"/>
</dbReference>
<dbReference type="InterPro" id="IPR041117">
    <property type="entry name" value="SoxA_A3"/>
</dbReference>
<comment type="caution">
    <text evidence="8">The sequence shown here is derived from an EMBL/GenBank/DDBJ whole genome shotgun (WGS) entry which is preliminary data.</text>
</comment>
<dbReference type="InterPro" id="IPR013977">
    <property type="entry name" value="GcvT_C"/>
</dbReference>
<dbReference type="Proteomes" id="UP000252086">
    <property type="component" value="Unassembled WGS sequence"/>
</dbReference>
<gene>
    <name evidence="8" type="ORF">DFP76_1066</name>
</gene>
<dbReference type="InterPro" id="IPR036188">
    <property type="entry name" value="FAD/NAD-bd_sf"/>
</dbReference>
<dbReference type="InterPro" id="IPR042204">
    <property type="entry name" value="2Fe-2S-bd_N"/>
</dbReference>
<feature type="domain" description="FAD/NAD(P)-binding" evidence="5">
    <location>
        <begin position="172"/>
        <end position="428"/>
    </location>
</feature>
<dbReference type="Pfam" id="PF08669">
    <property type="entry name" value="GCV_T_C"/>
    <property type="match status" value="1"/>
</dbReference>
<organism evidence="8 9">
    <name type="scientific">Marinomonas aquiplantarum</name>
    <dbReference type="NCBI Taxonomy" id="491951"/>
    <lineage>
        <taxon>Bacteria</taxon>
        <taxon>Pseudomonadati</taxon>
        <taxon>Pseudomonadota</taxon>
        <taxon>Gammaproteobacteria</taxon>
        <taxon>Oceanospirillales</taxon>
        <taxon>Oceanospirillaceae</taxon>
        <taxon>Marinomonas</taxon>
    </lineage>
</organism>
<dbReference type="PANTHER" id="PTHR43757:SF2">
    <property type="entry name" value="AMINOMETHYLTRANSFERASE, MITOCHONDRIAL"/>
    <property type="match status" value="1"/>
</dbReference>
<dbReference type="InterPro" id="IPR029043">
    <property type="entry name" value="GcvT/YgfZ_C"/>
</dbReference>
<dbReference type="RefSeq" id="WP_113874869.1">
    <property type="nucleotide sequence ID" value="NZ_QNRF01000006.1"/>
</dbReference>
<dbReference type="Gene3D" id="3.10.20.440">
    <property type="entry name" value="2Fe-2S iron-sulphur cluster binding domain, sarcosine oxidase, alpha subunit, N-terminal domain"/>
    <property type="match status" value="1"/>
</dbReference>
<evidence type="ECO:0000313" key="8">
    <source>
        <dbReference type="EMBL" id="RBO82178.1"/>
    </source>
</evidence>
<dbReference type="OrthoDB" id="5287468at2"/>
<dbReference type="SUPFAM" id="SSF51905">
    <property type="entry name" value="FAD/NAD(P)-binding domain"/>
    <property type="match status" value="1"/>
</dbReference>
<dbReference type="PRINTS" id="PR00469">
    <property type="entry name" value="PNDRDTASEII"/>
</dbReference>
<feature type="domain" description="GCVT N-terminal" evidence="4">
    <location>
        <begin position="620"/>
        <end position="890"/>
    </location>
</feature>
<dbReference type="InterPro" id="IPR027266">
    <property type="entry name" value="TrmE/GcvT-like"/>
</dbReference>
<dbReference type="PRINTS" id="PR00368">
    <property type="entry name" value="FADPNR"/>
</dbReference>
<evidence type="ECO:0000256" key="1">
    <source>
        <dbReference type="ARBA" id="ARBA00008609"/>
    </source>
</evidence>
<dbReference type="Pfam" id="PF01571">
    <property type="entry name" value="GCV_T"/>
    <property type="match status" value="1"/>
</dbReference>
<keyword evidence="2" id="KW-0032">Aminotransferase</keyword>
<dbReference type="GO" id="GO:0008483">
    <property type="term" value="F:transaminase activity"/>
    <property type="evidence" value="ECO:0007669"/>
    <property type="project" value="UniProtKB-KW"/>
</dbReference>
<keyword evidence="9" id="KW-1185">Reference proteome</keyword>
<protein>
    <submittedName>
        <fullName evidence="8">Sarcosine oxidase subunit alpha</fullName>
    </submittedName>
</protein>
<proteinExistence type="inferred from homology"/>
<evidence type="ECO:0000259" key="5">
    <source>
        <dbReference type="Pfam" id="PF07992"/>
    </source>
</evidence>
<dbReference type="EMBL" id="QNRF01000006">
    <property type="protein sequence ID" value="RBO82178.1"/>
    <property type="molecule type" value="Genomic_DNA"/>
</dbReference>
<keyword evidence="2" id="KW-0808">Transferase</keyword>
<dbReference type="InterPro" id="IPR028896">
    <property type="entry name" value="GcvT/YgfZ/DmdA"/>
</dbReference>
<dbReference type="Gene3D" id="3.30.1360.120">
    <property type="entry name" value="Probable tRNA modification gtpase trme, domain 1"/>
    <property type="match status" value="1"/>
</dbReference>
<dbReference type="Pfam" id="PF13510">
    <property type="entry name" value="Fer2_4"/>
    <property type="match status" value="1"/>
</dbReference>
<dbReference type="GO" id="GO:0046653">
    <property type="term" value="P:tetrahydrofolate metabolic process"/>
    <property type="evidence" value="ECO:0007669"/>
    <property type="project" value="InterPro"/>
</dbReference>
<keyword evidence="3" id="KW-0560">Oxidoreductase</keyword>
<dbReference type="SUPFAM" id="SSF103025">
    <property type="entry name" value="Folate-binding domain"/>
    <property type="match status" value="1"/>
</dbReference>
<accession>A0A366CYW2</accession>
<dbReference type="Gene3D" id="1.10.10.1100">
    <property type="entry name" value="BFD-like [2Fe-2S]-binding domain"/>
    <property type="match status" value="1"/>
</dbReference>
<dbReference type="Pfam" id="PF17806">
    <property type="entry name" value="SO_alpha_A3"/>
    <property type="match status" value="1"/>
</dbReference>
<dbReference type="InterPro" id="IPR023753">
    <property type="entry name" value="FAD/NAD-binding_dom"/>
</dbReference>
<dbReference type="NCBIfam" id="TIGR01372">
    <property type="entry name" value="soxA"/>
    <property type="match status" value="1"/>
</dbReference>
<dbReference type="InterPro" id="IPR006222">
    <property type="entry name" value="GCVT_N"/>
</dbReference>
<evidence type="ECO:0000259" key="7">
    <source>
        <dbReference type="Pfam" id="PF17806"/>
    </source>
</evidence>
<dbReference type="InterPro" id="IPR006277">
    <property type="entry name" value="Sarcosine_oxidase_asu"/>
</dbReference>
<evidence type="ECO:0000313" key="9">
    <source>
        <dbReference type="Proteomes" id="UP000252086"/>
    </source>
</evidence>
<dbReference type="GO" id="GO:0008115">
    <property type="term" value="F:sarcosine oxidase activity"/>
    <property type="evidence" value="ECO:0007669"/>
    <property type="project" value="InterPro"/>
</dbReference>
<feature type="domain" description="Aminomethyltransferase C-terminal" evidence="6">
    <location>
        <begin position="911"/>
        <end position="997"/>
    </location>
</feature>
<dbReference type="Gene3D" id="3.50.50.60">
    <property type="entry name" value="FAD/NAD(P)-binding domain"/>
    <property type="match status" value="2"/>
</dbReference>
<sequence>MSQKNRLQDGGRIDRSKPLTFTFNDESYQGYAGDTLASALIANGVDVIGRSFKYSRPRGFVAAGAEEPNAVVQLGATEATQIPNVRATQQSLYQGLVAASTNGWPSVETDLMGLVGKIGGKMMPPGFYYKTFMFPQSMWPTYESYIRKAAGLGRASKEKDVDIYDKMNQHTDVLVVGAGPAGLMAALSAAQGGARVIIADEQSEFGGSLLSSKETIDGKPAMEWVAQVVAELNEFDDVLMLPNSQVNGYHDHNFLTIQQHCTDQFADRAPNGAVAQRLHRVRAKWVVLATGAHERPLVFGNNDVPGCMQASAVSTYINRFGVVPGNELVLMTSNDGAYQTAIDWHDAGRHVVAIVDARKNPQGSLIDAARERGISIMVGSGLIEVQGSKRVTGVSVAPLNESGDKVTGAVAKLKADTVASSGGWSPVIHLSCHTGARPVWDDEVIGFLPGPTVQKQLTAGAINGAFTTQAALSQGIQAAADALASLGLEVTDLSLPKTEEVIQDKAMALFHIPHNKPTSKAPKQFVDYQNDVTAAGIELACREGFESIEHVKRYTAMGFGTDQGKLGNINGMAIAAKALQKSIPETGTTIFRPNYTPVTFGAIAGRDCGELFDPKRFTAMHAWHVEQGAKFEDVGQWKRPWYFPKGNETMQEALNRECLATRESVGILDASTLGKIDIQGKDAREFLGRVYTNAWAKLAVGKCRYGLMCGEDGMVFDDGVTSCLGENHFLMTTTTGGAAHVLEWLELYHQTEWPEMEVYFTSVTDHWSTMTISGPNSRKLLEKLTDDDVSKDYFAYMDWKQMTVAGVPARVFRISFTGELSFEINVQANYGMHVWKALFESGEEFNLTPYGTETMHILRAEKGFIIAGQDTDGSVHPFDLGMPWAVAMKKPFSFIGKRGMQREDCVRADRKQLVGLKTVDPTVVLPEGAQGVFDPNAPIPMPMVGHVTSSYWSACLGRSIAMGFVKGGHDKMGEKVFYPLVDGRVVEAEICQPIFLDPKGERQHV</sequence>
<dbReference type="InterPro" id="IPR041854">
    <property type="entry name" value="BFD-like_2Fe2S-bd_dom_sf"/>
</dbReference>
<dbReference type="Pfam" id="PF07992">
    <property type="entry name" value="Pyr_redox_2"/>
    <property type="match status" value="1"/>
</dbReference>
<comment type="similarity">
    <text evidence="1">Belongs to the GcvT family.</text>
</comment>
<evidence type="ECO:0000256" key="3">
    <source>
        <dbReference type="ARBA" id="ARBA00023002"/>
    </source>
</evidence>
<dbReference type="PIRSF" id="PIRSF037980">
    <property type="entry name" value="SoxA"/>
    <property type="match status" value="1"/>
</dbReference>
<name>A0A366CYW2_9GAMM</name>
<evidence type="ECO:0000256" key="2">
    <source>
        <dbReference type="ARBA" id="ARBA00022576"/>
    </source>
</evidence>
<evidence type="ECO:0000259" key="4">
    <source>
        <dbReference type="Pfam" id="PF01571"/>
    </source>
</evidence>
<feature type="domain" description="SoxA A3" evidence="7">
    <location>
        <begin position="522"/>
        <end position="606"/>
    </location>
</feature>
<evidence type="ECO:0000259" key="6">
    <source>
        <dbReference type="Pfam" id="PF08669"/>
    </source>
</evidence>